<gene>
    <name evidence="2" type="ORF">E5676_scaffold392G00280</name>
    <name evidence="1" type="ORF">E6C27_scaffold238G001110</name>
</gene>
<protein>
    <submittedName>
        <fullName evidence="1">Retrotransposon protein, putative, Ty3-gypsy subclass</fullName>
    </submittedName>
</protein>
<evidence type="ECO:0000313" key="4">
    <source>
        <dbReference type="Proteomes" id="UP000321947"/>
    </source>
</evidence>
<name>A0A5A7VNI7_CUCMM</name>
<reference evidence="3 4" key="1">
    <citation type="submission" date="2019-08" db="EMBL/GenBank/DDBJ databases">
        <title>Draft genome sequences of two oriental melons (Cucumis melo L. var makuwa).</title>
        <authorList>
            <person name="Kwon S.-Y."/>
        </authorList>
    </citation>
    <scope>NUCLEOTIDE SEQUENCE [LARGE SCALE GENOMIC DNA]</scope>
    <source>
        <strain evidence="4">cv. Chang Bougi</strain>
        <strain evidence="3">cv. SW 3</strain>
        <tissue evidence="1">Leaf</tissue>
    </source>
</reference>
<comment type="caution">
    <text evidence="1">The sequence shown here is derived from an EMBL/GenBank/DDBJ whole genome shotgun (WGS) entry which is preliminary data.</text>
</comment>
<accession>A0A5A7VNI7</accession>
<proteinExistence type="predicted"/>
<dbReference type="Proteomes" id="UP000321947">
    <property type="component" value="Unassembled WGS sequence"/>
</dbReference>
<evidence type="ECO:0000313" key="2">
    <source>
        <dbReference type="EMBL" id="TYK21066.1"/>
    </source>
</evidence>
<organism evidence="1 3">
    <name type="scientific">Cucumis melo var. makuwa</name>
    <name type="common">Oriental melon</name>
    <dbReference type="NCBI Taxonomy" id="1194695"/>
    <lineage>
        <taxon>Eukaryota</taxon>
        <taxon>Viridiplantae</taxon>
        <taxon>Streptophyta</taxon>
        <taxon>Embryophyta</taxon>
        <taxon>Tracheophyta</taxon>
        <taxon>Spermatophyta</taxon>
        <taxon>Magnoliopsida</taxon>
        <taxon>eudicotyledons</taxon>
        <taxon>Gunneridae</taxon>
        <taxon>Pentapetalae</taxon>
        <taxon>rosids</taxon>
        <taxon>fabids</taxon>
        <taxon>Cucurbitales</taxon>
        <taxon>Cucurbitaceae</taxon>
        <taxon>Benincaseae</taxon>
        <taxon>Cucumis</taxon>
    </lineage>
</organism>
<dbReference type="PANTHER" id="PTHR45835">
    <property type="entry name" value="YALI0A06105P"/>
    <property type="match status" value="1"/>
</dbReference>
<dbReference type="OrthoDB" id="1938712at2759"/>
<sequence>MPLPSPEWKWEHITMNFLFGVPRMPSGLDEIGMIVDRFTKTASLIPIKQTFPLGKLAKLYVDKVNASLLGGSRKEEALA</sequence>
<dbReference type="Proteomes" id="UP000321393">
    <property type="component" value="Unassembled WGS sequence"/>
</dbReference>
<dbReference type="PANTHER" id="PTHR45835:SF99">
    <property type="entry name" value="CHROMO DOMAIN-CONTAINING PROTEIN-RELATED"/>
    <property type="match status" value="1"/>
</dbReference>
<dbReference type="AlphaFoldDB" id="A0A5A7VNI7"/>
<dbReference type="EMBL" id="SSTE01000109">
    <property type="protein sequence ID" value="KAA0068146.1"/>
    <property type="molecule type" value="Genomic_DNA"/>
</dbReference>
<evidence type="ECO:0000313" key="3">
    <source>
        <dbReference type="Proteomes" id="UP000321393"/>
    </source>
</evidence>
<dbReference type="EMBL" id="SSTD01005932">
    <property type="protein sequence ID" value="TYK21066.1"/>
    <property type="molecule type" value="Genomic_DNA"/>
</dbReference>
<evidence type="ECO:0000313" key="1">
    <source>
        <dbReference type="EMBL" id="KAA0068146.1"/>
    </source>
</evidence>